<gene>
    <name evidence="4" type="ORF">SDC9_183773</name>
</gene>
<proteinExistence type="inferred from homology"/>
<dbReference type="Gene3D" id="3.10.450.690">
    <property type="match status" value="1"/>
</dbReference>
<evidence type="ECO:0000256" key="1">
    <source>
        <dbReference type="ARBA" id="ARBA00008005"/>
    </source>
</evidence>
<dbReference type="AlphaFoldDB" id="A0A645HJF3"/>
<reference evidence="4" key="1">
    <citation type="submission" date="2019-08" db="EMBL/GenBank/DDBJ databases">
        <authorList>
            <person name="Kucharzyk K."/>
            <person name="Murdoch R.W."/>
            <person name="Higgins S."/>
            <person name="Loffler F."/>
        </authorList>
    </citation>
    <scope>NUCLEOTIDE SEQUENCE</scope>
</reference>
<dbReference type="InterPro" id="IPR020287">
    <property type="entry name" value="Tail_sheath_C"/>
</dbReference>
<protein>
    <submittedName>
        <fullName evidence="4">Uncharacterized protein</fullName>
    </submittedName>
</protein>
<evidence type="ECO:0000313" key="4">
    <source>
        <dbReference type="EMBL" id="MPN36264.1"/>
    </source>
</evidence>
<comment type="caution">
    <text evidence="4">The sequence shown here is derived from an EMBL/GenBank/DDBJ whole genome shotgun (WGS) entry which is preliminary data.</text>
</comment>
<accession>A0A645HJF3</accession>
<feature type="domain" description="Tail sheath protein C-terminal" evidence="3">
    <location>
        <begin position="88"/>
        <end position="187"/>
    </location>
</feature>
<dbReference type="EMBL" id="VSSQ01090302">
    <property type="protein sequence ID" value="MPN36264.1"/>
    <property type="molecule type" value="Genomic_DNA"/>
</dbReference>
<dbReference type="InterPro" id="IPR035089">
    <property type="entry name" value="Phage_sheath_subtilisin"/>
</dbReference>
<dbReference type="Pfam" id="PF04984">
    <property type="entry name" value="Phage_sheath_1"/>
    <property type="match status" value="1"/>
</dbReference>
<feature type="domain" description="Tail sheath protein subtilisin-like" evidence="2">
    <location>
        <begin position="2"/>
        <end position="80"/>
    </location>
</feature>
<comment type="similarity">
    <text evidence="1">Belongs to the myoviridae tail sheath protein family.</text>
</comment>
<name>A0A645HJF3_9ZZZZ</name>
<dbReference type="Gene3D" id="3.30.1370.220">
    <property type="match status" value="1"/>
</dbReference>
<dbReference type="Pfam" id="PF17482">
    <property type="entry name" value="Phage_sheath_1C"/>
    <property type="match status" value="1"/>
</dbReference>
<evidence type="ECO:0000259" key="3">
    <source>
        <dbReference type="Pfam" id="PF17482"/>
    </source>
</evidence>
<evidence type="ECO:0000259" key="2">
    <source>
        <dbReference type="Pfam" id="PF04984"/>
    </source>
</evidence>
<sequence>MADGTEIDKVKAVAWVAGATAAANVNQDLAYSAYEDAVDVTERYTDTQIEAMLKSGKFFFVPKRFSSTTVKMVVQDDINTFTSFTKEKGREYHWNRSVRTMFDIGTTLPRLWEQQYIGRVDADQDGADLFTGDCVNYFENLQQLHAIKNFDSKADIKVIVNGDDSAYADVAVQVVKAFKKLYMKVRLK</sequence>
<organism evidence="4">
    <name type="scientific">bioreactor metagenome</name>
    <dbReference type="NCBI Taxonomy" id="1076179"/>
    <lineage>
        <taxon>unclassified sequences</taxon>
        <taxon>metagenomes</taxon>
        <taxon>ecological metagenomes</taxon>
    </lineage>
</organism>